<protein>
    <submittedName>
        <fullName evidence="3">CAU/MBL1b family subclass B3 metallo-beta-lactamase</fullName>
    </submittedName>
</protein>
<evidence type="ECO:0000256" key="1">
    <source>
        <dbReference type="SAM" id="SignalP"/>
    </source>
</evidence>
<dbReference type="PANTHER" id="PTHR42951:SF17">
    <property type="entry name" value="METALLO-BETA-LACTAMASE DOMAIN-CONTAINING PROTEIN"/>
    <property type="match status" value="1"/>
</dbReference>
<dbReference type="RefSeq" id="WP_229790667.1">
    <property type="nucleotide sequence ID" value="NZ_BMXY01000001.1"/>
</dbReference>
<sequence>MRLHAAALLALLPLSACATTPRAAADTRCADDAGWNDPSPPRHVYGGTWYVGTCGIAALLVTGPDGHVLIDAGTEKSAPLVEANIRAAGFRVEDIRAIVGSHAHGDHAGGIARLQRASGATVRARTPAVGVLSSGRADRTDPQFLTLDAFPAVANVVPLDDGGHVRVGSIELVAHATPGHTPGGTSWTWRECEGGRCVDMAYVDSLTAISDDVYRYSDDAAHPGALAAFRATFDTVAALPCDVLITPHPSASGLWARLGPGATRPLESDDACRAYAGAGRLRLEERLQKEAAAK</sequence>
<reference evidence="4" key="1">
    <citation type="journal article" date="2019" name="Int. J. Syst. Evol. Microbiol.">
        <title>The Global Catalogue of Microorganisms (GCM) 10K type strain sequencing project: providing services to taxonomists for standard genome sequencing and annotation.</title>
        <authorList>
            <consortium name="The Broad Institute Genomics Platform"/>
            <consortium name="The Broad Institute Genome Sequencing Center for Infectious Disease"/>
            <person name="Wu L."/>
            <person name="Ma J."/>
        </authorList>
    </citation>
    <scope>NUCLEOTIDE SEQUENCE [LARGE SCALE GENOMIC DNA]</scope>
    <source>
        <strain evidence="4">KCTC 22558</strain>
    </source>
</reference>
<dbReference type="Gene3D" id="3.60.15.10">
    <property type="entry name" value="Ribonuclease Z/Hydroxyacylglutathione hydrolase-like"/>
    <property type="match status" value="1"/>
</dbReference>
<feature type="signal peptide" evidence="1">
    <location>
        <begin position="1"/>
        <end position="18"/>
    </location>
</feature>
<dbReference type="InterPro" id="IPR050855">
    <property type="entry name" value="NDM-1-like"/>
</dbReference>
<dbReference type="InterPro" id="IPR001279">
    <property type="entry name" value="Metallo-B-lactamas"/>
</dbReference>
<name>A0ABQ3BV47_9GAMM</name>
<accession>A0ABQ3BV47</accession>
<gene>
    <name evidence="3" type="ORF">GCM10008101_09960</name>
</gene>
<proteinExistence type="predicted"/>
<keyword evidence="1" id="KW-0732">Signal</keyword>
<keyword evidence="4" id="KW-1185">Reference proteome</keyword>
<dbReference type="NCBIfam" id="NF033105">
    <property type="entry name" value="bla_subclass_B3"/>
    <property type="match status" value="1"/>
</dbReference>
<evidence type="ECO:0000313" key="3">
    <source>
        <dbReference type="EMBL" id="GGZ58263.1"/>
    </source>
</evidence>
<organism evidence="3 4">
    <name type="scientific">Cognatilysobacter xinjiangensis</name>
    <dbReference type="NCBI Taxonomy" id="546892"/>
    <lineage>
        <taxon>Bacteria</taxon>
        <taxon>Pseudomonadati</taxon>
        <taxon>Pseudomonadota</taxon>
        <taxon>Gammaproteobacteria</taxon>
        <taxon>Lysobacterales</taxon>
        <taxon>Lysobacteraceae</taxon>
        <taxon>Cognatilysobacter</taxon>
    </lineage>
</organism>
<dbReference type="NCBIfam" id="NF012229">
    <property type="entry name" value="bla_class_B_core"/>
    <property type="match status" value="1"/>
</dbReference>
<evidence type="ECO:0000313" key="4">
    <source>
        <dbReference type="Proteomes" id="UP000643403"/>
    </source>
</evidence>
<dbReference type="EMBL" id="BMXY01000001">
    <property type="protein sequence ID" value="GGZ58263.1"/>
    <property type="molecule type" value="Genomic_DNA"/>
</dbReference>
<dbReference type="PANTHER" id="PTHR42951">
    <property type="entry name" value="METALLO-BETA-LACTAMASE DOMAIN-CONTAINING"/>
    <property type="match status" value="1"/>
</dbReference>
<dbReference type="Pfam" id="PF00753">
    <property type="entry name" value="Lactamase_B"/>
    <property type="match status" value="1"/>
</dbReference>
<dbReference type="SMART" id="SM00849">
    <property type="entry name" value="Lactamase_B"/>
    <property type="match status" value="1"/>
</dbReference>
<dbReference type="SUPFAM" id="SSF56281">
    <property type="entry name" value="Metallo-hydrolase/oxidoreductase"/>
    <property type="match status" value="1"/>
</dbReference>
<feature type="chain" id="PRO_5046652403" evidence="1">
    <location>
        <begin position="19"/>
        <end position="294"/>
    </location>
</feature>
<dbReference type="InterPro" id="IPR036866">
    <property type="entry name" value="RibonucZ/Hydroxyglut_hydro"/>
</dbReference>
<feature type="domain" description="Metallo-beta-lactamase" evidence="2">
    <location>
        <begin position="55"/>
        <end position="248"/>
    </location>
</feature>
<comment type="caution">
    <text evidence="3">The sequence shown here is derived from an EMBL/GenBank/DDBJ whole genome shotgun (WGS) entry which is preliminary data.</text>
</comment>
<evidence type="ECO:0000259" key="2">
    <source>
        <dbReference type="SMART" id="SM00849"/>
    </source>
</evidence>
<dbReference type="Proteomes" id="UP000643403">
    <property type="component" value="Unassembled WGS sequence"/>
</dbReference>